<gene>
    <name evidence="1" type="ORF">HHI36_020027</name>
</gene>
<reference evidence="1 2" key="1">
    <citation type="journal article" date="2021" name="BMC Biol.">
        <title>Horizontally acquired antibacterial genes associated with adaptive radiation of ladybird beetles.</title>
        <authorList>
            <person name="Li H.S."/>
            <person name="Tang X.F."/>
            <person name="Huang Y.H."/>
            <person name="Xu Z.Y."/>
            <person name="Chen M.L."/>
            <person name="Du X.Y."/>
            <person name="Qiu B.Y."/>
            <person name="Chen P.T."/>
            <person name="Zhang W."/>
            <person name="Slipinski A."/>
            <person name="Escalona H.E."/>
            <person name="Waterhouse R.M."/>
            <person name="Zwick A."/>
            <person name="Pang H."/>
        </authorList>
    </citation>
    <scope>NUCLEOTIDE SEQUENCE [LARGE SCALE GENOMIC DNA]</scope>
    <source>
        <strain evidence="1">SYSU2018</strain>
    </source>
</reference>
<dbReference type="AlphaFoldDB" id="A0ABD2N9E1"/>
<evidence type="ECO:0000313" key="2">
    <source>
        <dbReference type="Proteomes" id="UP001516400"/>
    </source>
</evidence>
<dbReference type="EMBL" id="JABFTP020000083">
    <property type="protein sequence ID" value="KAL3275258.1"/>
    <property type="molecule type" value="Genomic_DNA"/>
</dbReference>
<name>A0ABD2N9E1_9CUCU</name>
<proteinExistence type="predicted"/>
<accession>A0ABD2N9E1</accession>
<organism evidence="1 2">
    <name type="scientific">Cryptolaemus montrouzieri</name>
    <dbReference type="NCBI Taxonomy" id="559131"/>
    <lineage>
        <taxon>Eukaryota</taxon>
        <taxon>Metazoa</taxon>
        <taxon>Ecdysozoa</taxon>
        <taxon>Arthropoda</taxon>
        <taxon>Hexapoda</taxon>
        <taxon>Insecta</taxon>
        <taxon>Pterygota</taxon>
        <taxon>Neoptera</taxon>
        <taxon>Endopterygota</taxon>
        <taxon>Coleoptera</taxon>
        <taxon>Polyphaga</taxon>
        <taxon>Cucujiformia</taxon>
        <taxon>Coccinelloidea</taxon>
        <taxon>Coccinellidae</taxon>
        <taxon>Scymninae</taxon>
        <taxon>Scymnini</taxon>
        <taxon>Cryptolaemus</taxon>
    </lineage>
</organism>
<evidence type="ECO:0000313" key="1">
    <source>
        <dbReference type="EMBL" id="KAL3275258.1"/>
    </source>
</evidence>
<comment type="caution">
    <text evidence="1">The sequence shown here is derived from an EMBL/GenBank/DDBJ whole genome shotgun (WGS) entry which is preliminary data.</text>
</comment>
<sequence length="124" mass="14126">MSLFVISRHHISLGTYSAKSYILGTEPPNYHSTACTPNGTTGCGKPVRSSGRSVRKLFFVELNENSYHSSKTLVSIEPPCIFRKISHIQSGDKNIKYSGIFIPLHFLKKISKQYLWEKIFKQYL</sequence>
<dbReference type="Proteomes" id="UP001516400">
    <property type="component" value="Unassembled WGS sequence"/>
</dbReference>
<protein>
    <submittedName>
        <fullName evidence="1">Uncharacterized protein</fullName>
    </submittedName>
</protein>
<keyword evidence="2" id="KW-1185">Reference proteome</keyword>